<keyword evidence="1" id="KW-0472">Membrane</keyword>
<protein>
    <recommendedName>
        <fullName evidence="4">DUF3784 domain-containing protein</fullName>
    </recommendedName>
</protein>
<sequence>MNITSICFGLVFLIGGIIFFLGRGHIKLSAWKAMSDKEKSQINIKPLCHNIGAMIMICGVIFLVSGLWGRFQDKFFIWSMILWLIAAGTDVYFIGKSKRYINK</sequence>
<keyword evidence="1" id="KW-0812">Transmembrane</keyword>
<keyword evidence="1" id="KW-1133">Transmembrane helix</keyword>
<evidence type="ECO:0000313" key="3">
    <source>
        <dbReference type="Proteomes" id="UP000184526"/>
    </source>
</evidence>
<feature type="transmembrane region" description="Helical" evidence="1">
    <location>
        <begin position="47"/>
        <end position="69"/>
    </location>
</feature>
<proteinExistence type="predicted"/>
<evidence type="ECO:0000313" key="2">
    <source>
        <dbReference type="EMBL" id="SHH98404.1"/>
    </source>
</evidence>
<dbReference type="Pfam" id="PF12650">
    <property type="entry name" value="DUF3784"/>
    <property type="match status" value="1"/>
</dbReference>
<dbReference type="EMBL" id="FQXP01000008">
    <property type="protein sequence ID" value="SHH98404.1"/>
    <property type="molecule type" value="Genomic_DNA"/>
</dbReference>
<feature type="transmembrane region" description="Helical" evidence="1">
    <location>
        <begin position="6"/>
        <end position="26"/>
    </location>
</feature>
<evidence type="ECO:0000256" key="1">
    <source>
        <dbReference type="SAM" id="Phobius"/>
    </source>
</evidence>
<reference evidence="2 3" key="1">
    <citation type="submission" date="2016-11" db="EMBL/GenBank/DDBJ databases">
        <authorList>
            <person name="Jaros S."/>
            <person name="Januszkiewicz K."/>
            <person name="Wedrychowicz H."/>
        </authorList>
    </citation>
    <scope>NUCLEOTIDE SEQUENCE [LARGE SCALE GENOMIC DNA]</scope>
    <source>
        <strain evidence="2 3">DSM 3089</strain>
    </source>
</reference>
<keyword evidence="3" id="KW-1185">Reference proteome</keyword>
<dbReference type="RefSeq" id="WP_072832060.1">
    <property type="nucleotide sequence ID" value="NZ_FQXP01000008.1"/>
</dbReference>
<evidence type="ECO:0008006" key="4">
    <source>
        <dbReference type="Google" id="ProtNLM"/>
    </source>
</evidence>
<dbReference type="AlphaFoldDB" id="A0A1M5XFW3"/>
<gene>
    <name evidence="2" type="ORF">SAMN02745196_02196</name>
</gene>
<name>A0A1M5XFW3_9CLOT</name>
<feature type="transmembrane region" description="Helical" evidence="1">
    <location>
        <begin position="75"/>
        <end position="95"/>
    </location>
</feature>
<organism evidence="2 3">
    <name type="scientific">Clostridium collagenovorans DSM 3089</name>
    <dbReference type="NCBI Taxonomy" id="1121306"/>
    <lineage>
        <taxon>Bacteria</taxon>
        <taxon>Bacillati</taxon>
        <taxon>Bacillota</taxon>
        <taxon>Clostridia</taxon>
        <taxon>Eubacteriales</taxon>
        <taxon>Clostridiaceae</taxon>
        <taxon>Clostridium</taxon>
    </lineage>
</organism>
<dbReference type="STRING" id="1121306.SAMN02745196_02196"/>
<dbReference type="Proteomes" id="UP000184526">
    <property type="component" value="Unassembled WGS sequence"/>
</dbReference>
<dbReference type="InterPro" id="IPR017259">
    <property type="entry name" value="UCP037672"/>
</dbReference>
<dbReference type="OrthoDB" id="2055300at2"/>
<accession>A0A1M5XFW3</accession>